<feature type="region of interest" description="Disordered" evidence="5">
    <location>
        <begin position="2798"/>
        <end position="2827"/>
    </location>
</feature>
<dbReference type="InterPro" id="IPR025724">
    <property type="entry name" value="GAG-pre-integrase_dom"/>
</dbReference>
<feature type="coiled-coil region" evidence="4">
    <location>
        <begin position="294"/>
        <end position="332"/>
    </location>
</feature>
<feature type="compositionally biased region" description="Basic and acidic residues" evidence="5">
    <location>
        <begin position="1066"/>
        <end position="1084"/>
    </location>
</feature>
<dbReference type="InterPro" id="IPR039537">
    <property type="entry name" value="Retrotran_Ty1/copia-like"/>
</dbReference>
<keyword evidence="4" id="KW-0175">Coiled coil</keyword>
<evidence type="ECO:0000313" key="9">
    <source>
        <dbReference type="Proteomes" id="UP001151760"/>
    </source>
</evidence>
<dbReference type="Proteomes" id="UP001151760">
    <property type="component" value="Unassembled WGS sequence"/>
</dbReference>
<evidence type="ECO:0000313" key="8">
    <source>
        <dbReference type="EMBL" id="GJS61686.1"/>
    </source>
</evidence>
<keyword evidence="3" id="KW-0862">Zinc</keyword>
<feature type="compositionally biased region" description="Basic and acidic residues" evidence="5">
    <location>
        <begin position="1416"/>
        <end position="1444"/>
    </location>
</feature>
<feature type="compositionally biased region" description="Acidic residues" evidence="5">
    <location>
        <begin position="2705"/>
        <end position="2718"/>
    </location>
</feature>
<dbReference type="SUPFAM" id="SSF57756">
    <property type="entry name" value="Retrovirus zinc finger-like domains"/>
    <property type="match status" value="1"/>
</dbReference>
<organism evidence="8 9">
    <name type="scientific">Tanacetum coccineum</name>
    <dbReference type="NCBI Taxonomy" id="301880"/>
    <lineage>
        <taxon>Eukaryota</taxon>
        <taxon>Viridiplantae</taxon>
        <taxon>Streptophyta</taxon>
        <taxon>Embryophyta</taxon>
        <taxon>Tracheophyta</taxon>
        <taxon>Spermatophyta</taxon>
        <taxon>Magnoliopsida</taxon>
        <taxon>eudicotyledons</taxon>
        <taxon>Gunneridae</taxon>
        <taxon>Pentapetalae</taxon>
        <taxon>asterids</taxon>
        <taxon>campanulids</taxon>
        <taxon>Asterales</taxon>
        <taxon>Asteraceae</taxon>
        <taxon>Asteroideae</taxon>
        <taxon>Anthemideae</taxon>
        <taxon>Anthemidinae</taxon>
        <taxon>Tanacetum</taxon>
    </lineage>
</organism>
<dbReference type="Gene3D" id="4.10.60.10">
    <property type="entry name" value="Zinc finger, CCHC-type"/>
    <property type="match status" value="1"/>
</dbReference>
<dbReference type="EMBL" id="BQNB010009308">
    <property type="protein sequence ID" value="GJS61686.1"/>
    <property type="molecule type" value="Genomic_DNA"/>
</dbReference>
<dbReference type="CDD" id="cd09272">
    <property type="entry name" value="RNase_HI_RT_Ty1"/>
    <property type="match status" value="1"/>
</dbReference>
<feature type="compositionally biased region" description="Basic residues" evidence="5">
    <location>
        <begin position="1024"/>
        <end position="1035"/>
    </location>
</feature>
<feature type="compositionally biased region" description="Basic and acidic residues" evidence="5">
    <location>
        <begin position="1214"/>
        <end position="1234"/>
    </location>
</feature>
<feature type="region of interest" description="Disordered" evidence="5">
    <location>
        <begin position="1024"/>
        <end position="1196"/>
    </location>
</feature>
<feature type="compositionally biased region" description="Low complexity" evidence="5">
    <location>
        <begin position="1477"/>
        <end position="1486"/>
    </location>
</feature>
<keyword evidence="9" id="KW-1185">Reference proteome</keyword>
<dbReference type="InterPro" id="IPR013103">
    <property type="entry name" value="RVT_2"/>
</dbReference>
<keyword evidence="3" id="KW-0863">Zinc-finger</keyword>
<dbReference type="InterPro" id="IPR001584">
    <property type="entry name" value="Integrase_cat-core"/>
</dbReference>
<dbReference type="Pfam" id="PF13976">
    <property type="entry name" value="gag_pre-integrs"/>
    <property type="match status" value="1"/>
</dbReference>
<feature type="compositionally biased region" description="Acidic residues" evidence="5">
    <location>
        <begin position="2811"/>
        <end position="2821"/>
    </location>
</feature>
<feature type="compositionally biased region" description="Polar residues" evidence="5">
    <location>
        <begin position="935"/>
        <end position="951"/>
    </location>
</feature>
<evidence type="ECO:0000256" key="1">
    <source>
        <dbReference type="ARBA" id="ARBA00022723"/>
    </source>
</evidence>
<comment type="caution">
    <text evidence="8">The sequence shown here is derived from an EMBL/GenBank/DDBJ whole genome shotgun (WGS) entry which is preliminary data.</text>
</comment>
<keyword evidence="1" id="KW-0479">Metal-binding</keyword>
<feature type="compositionally biased region" description="Acidic residues" evidence="5">
    <location>
        <begin position="1262"/>
        <end position="1274"/>
    </location>
</feature>
<evidence type="ECO:0000256" key="2">
    <source>
        <dbReference type="ARBA" id="ARBA00022801"/>
    </source>
</evidence>
<feature type="compositionally biased region" description="Basic and acidic residues" evidence="5">
    <location>
        <begin position="1275"/>
        <end position="1290"/>
    </location>
</feature>
<feature type="compositionally biased region" description="Basic and acidic residues" evidence="5">
    <location>
        <begin position="1103"/>
        <end position="1118"/>
    </location>
</feature>
<dbReference type="InterPro" id="IPR043502">
    <property type="entry name" value="DNA/RNA_pol_sf"/>
</dbReference>
<dbReference type="PROSITE" id="PS50994">
    <property type="entry name" value="INTEGRASE"/>
    <property type="match status" value="1"/>
</dbReference>
<proteinExistence type="predicted"/>
<feature type="compositionally biased region" description="Pro residues" evidence="5">
    <location>
        <begin position="2583"/>
        <end position="2593"/>
    </location>
</feature>
<dbReference type="Pfam" id="PF00098">
    <property type="entry name" value="zf-CCHC"/>
    <property type="match status" value="1"/>
</dbReference>
<dbReference type="InterPro" id="IPR036397">
    <property type="entry name" value="RNaseH_sf"/>
</dbReference>
<feature type="compositionally biased region" description="Basic and acidic residues" evidence="5">
    <location>
        <begin position="2322"/>
        <end position="2338"/>
    </location>
</feature>
<feature type="region of interest" description="Disordered" evidence="5">
    <location>
        <begin position="1933"/>
        <end position="1955"/>
    </location>
</feature>
<feature type="region of interest" description="Disordered" evidence="5">
    <location>
        <begin position="2570"/>
        <end position="2629"/>
    </location>
</feature>
<feature type="region of interest" description="Disordered" evidence="5">
    <location>
        <begin position="911"/>
        <end position="982"/>
    </location>
</feature>
<dbReference type="PROSITE" id="PS50158">
    <property type="entry name" value="ZF_CCHC"/>
    <property type="match status" value="1"/>
</dbReference>
<reference evidence="8" key="2">
    <citation type="submission" date="2022-01" db="EMBL/GenBank/DDBJ databases">
        <authorList>
            <person name="Yamashiro T."/>
            <person name="Shiraishi A."/>
            <person name="Satake H."/>
            <person name="Nakayama K."/>
        </authorList>
    </citation>
    <scope>NUCLEOTIDE SEQUENCE</scope>
</reference>
<feature type="region of interest" description="Disordered" evidence="5">
    <location>
        <begin position="2303"/>
        <end position="2338"/>
    </location>
</feature>
<dbReference type="SUPFAM" id="SSF53098">
    <property type="entry name" value="Ribonuclease H-like"/>
    <property type="match status" value="1"/>
</dbReference>
<feature type="region of interest" description="Disordered" evidence="5">
    <location>
        <begin position="1416"/>
        <end position="1492"/>
    </location>
</feature>
<dbReference type="PANTHER" id="PTHR42648">
    <property type="entry name" value="TRANSPOSASE, PUTATIVE-RELATED"/>
    <property type="match status" value="1"/>
</dbReference>
<feature type="compositionally biased region" description="Pro residues" evidence="5">
    <location>
        <begin position="1467"/>
        <end position="1476"/>
    </location>
</feature>
<feature type="region of interest" description="Disordered" evidence="5">
    <location>
        <begin position="1830"/>
        <end position="1859"/>
    </location>
</feature>
<feature type="compositionally biased region" description="Basic and acidic residues" evidence="5">
    <location>
        <begin position="1830"/>
        <end position="1846"/>
    </location>
</feature>
<feature type="compositionally biased region" description="Basic and acidic residues" evidence="5">
    <location>
        <begin position="1146"/>
        <end position="1159"/>
    </location>
</feature>
<evidence type="ECO:0000256" key="3">
    <source>
        <dbReference type="PROSITE-ProRule" id="PRU00047"/>
    </source>
</evidence>
<dbReference type="SUPFAM" id="SSF56672">
    <property type="entry name" value="DNA/RNA polymerases"/>
    <property type="match status" value="1"/>
</dbReference>
<sequence length="2844" mass="321406">MYSFNLENIVPSGGLACLIAKATTDECNKWHRRLGHVNFKNLNKLLKGNLVRGLPSKIFQNDHTCVACQKGKQHKASCKAKTIENQLNQKVKTIRCDNGTEFKNKDVIEFCGSKGIKREYSNARTPQQNRVAERKNRTLIEAARTMLADSFLPNTFWAEAVSTACYVLNRVLVTKPHNKTPYELLTGKIPIISYIRPFGCHVTILNTIDHLGKFAGKSDEGFLVGSENQANLHAGQQEANQNAGTEDIIDAGDSEKEDESAQDCFVLPIWPSCSSTITPVLKTDDKREGPREEEQVFMDELERLKRQEKEANEEAEALRKKFEQETKNLVIQEGAAKTSSTNIFSTVSTPAKASSTNLVNTVSIPVSTASPHEGLSLSDPTNPEEDDSEIPPLEDIYQNSSDGIFTTSSYDDEGAVADFTNLETVVNVSPIPTSRIHSSHPTALILGDPTSAVQTRSKVNTSSGAHAFVSYVQKQRRNNHKDFQHCLFACFLSQHEPKKISEALEDESWVDAMQEELLQFKIQKVWVLVDLPYGKKAIGTKWVYRNKKDERGVVVRNKARLVAQGHRQEEGQTTVSVYQMDVKSAFLYGKIDEEVYVSQPPGFIDPKNPQQVYKVVKALYGLHQAPRAWYATLSTFLLKNGYRRGTIDKTLFLKKDTHDIILVQVYVDDIIFGSTKKSWCDEFEALMKKILKKFDFANVKSASTPIETQKPLVKDEEASDVDVSVVKRIFRYLKGKPKLGLWYPRVSSFDLESYSYSDYAGANLDRKSTTGGCRFLGRRLISWQYKKQTIMATSTTETEYVAAMGKHHFIKDAYEKKLIQVLKIQTDDNVANLLTKAFDVSRHLDAKKKFVMYPRFISIFLDKQLANVSVPLDHFPVNTLTSKVFSFMVKKGKHFSGKVTPLFATMLVQPTQDEGAPSERPSEAQPTPSPAPTSEVPNEPQTDSSPAQTSEVPIEHQPNLSPRPSPTTTIPDSIPETSGENLGAKEIPQFLEGSDRQKLKKQAKPVIKHHRAWLKSVSLKQRFPRKSFSKKHRVHKESVSKQGRKFAKGESSVQRDPLFDEIPEDTVDHMETENAQDEGRTREMVDEDKEIDENILSTEDVLSTDKEGVSTDMEKVSTDRPIVSTDGSKVSTDRQIEGTEEQNEGTEEKNEGTEEHIEGTEEQIESTDGQRKGTKDHTEEGSATQATQTPTSTIFGDDETIAKVLLNMSQAKAVSREKEKGVELKDIEETDRPRPTSTRSLLTLKPLPKIDPKDKGKKKIEEEDESESESDGIPEAEKKFKQLESDEEMARKIQEEWEGEEERNRIAEEKATNEALIRNFDDIKARIEADRLLAEKLQEQEREQFTIEERAKFLHDTIAAQRRFLAQQRSEAIRNRPPTKNQLRNQMMTYLKHVGNFKHAELKIKKFEEVQLMNEKGVDSSKSEVLKEESKEEVQKESKEEESTRKRKLVINLHPSKLNMSASQDEIPPPPPPPPSSSQTPTQQTPHTVSTIKLPILKKGEYDIWAMKMEHYLAHTDYPIWEVIQNGNGPVSITTDTSGQIKVLPPRTAEEIVARERERKARTTLLMALPEDHLAKFHKMTDAKEMWDAIKSRFGGNDESKKMQKYILKQQFEGFSVSNTEGLHKGYDRFQSLLSQLEIHGACVSTEDANQKFLRSLPSAWSQVSLIMGTKPGVDSLSFNDLYNNLRVFENDVKGSTASSSSTKNVAFVSENTSSTNDVKTAYSVSNTSGQNSQYEQTSSYSLLANQSSCPQLDHEDLEQLNEFDLEEMDLKWLVAMISMRMKKFYKKIGRKLQFDAKEPVGFDKTKVECYNCHKIGHFARECRTKGNQDSRRRDAWNSGNKDGRRSGNHSGSDTEVTSYSNECKESYAKLKKLYDAQREQLSDTRIEIKAYTHVLKKVEAQLVAHQQGQLWYEEKIRFMKIDLDDKTDYESDSEDEYVSLPTKEQETPSFANQQVKTPRETVKNHFTHSKNPKVDKKELGYGFTARACFVCGSLNHLIRDCDFHEKRMAKQAVLNNRMKRNSSQREIRPIWNNVQRVNHQNQFVPTAVLTRTGKIPVNTARASGTKNVSTARHSFNRQAVLTSAAMKVNTVKPIVNRVRPTTIFHKTHSPFSKPFNKTTTLRTNFSKQKVNTAKVNAVSVVGGKRETAVKPSAGCNWRPQRHHNWHNDYPHRALQNKGIVDSECSRHMTGNKAYLAEYQDINGGPIAFGGSKGYITGKLNIKTLMVALLLLEEVKMKGLVGYSLQSKAFRVYNLETKRVEENLHITFLKNKPNVAGKGPTWLFDLDYLTDSMNYQPVRSENQANKHAGPQEANQNAVKSSKAGEEPTKHPDFQQVDKEDQVFLDELERLKRQEQDANDAAEALRKDTPVSTASTYGGLSFIDLTNTEYDDSEIPALEEIYANPTNGRTAAIQDSESLDSCRFALWEEGNWNKIVCACSRFQVNPKTSHLSVVKRIFRYLKGKPKLGLWYPRVSSFDLEAYSDSDYARANLDRKSTTGGWQKIAATSKTTNCCGQVMISKSNVRLCYLGFRESLGRAIDGTEALLLPKIVHSLFDNRKVTPLFSNMLVQPTEDEGEQSERPSEPQPTPSPPHPSEVYVKPQSDPSPRPSPTTHILDSIPESSGGNHRDQAKEIKHLKAQIKRLKKKAKPVITHHKAWGRNPAKAEPSVHKDPLFDELADDTLDYMDTENAQDVGRTRNVVYEEKESAEDEVSTDDALDSTDRPDEGTEGRSATPTTPTPTPTTFGDDETIAQVLLNMSQAKTVSREKEKGVELKDVENIERPRLTSTRFLLTLKSLPKIDPKDKGKKKIEEDESDTESEDINETKKKFKMLTHDEVIARKMQED</sequence>
<protein>
    <submittedName>
        <fullName evidence="8">Ribonuclease H-like domain-containing protein</fullName>
    </submittedName>
</protein>
<dbReference type="Gene3D" id="3.30.420.10">
    <property type="entry name" value="Ribonuclease H-like superfamily/Ribonuclease H"/>
    <property type="match status" value="1"/>
</dbReference>
<dbReference type="PANTHER" id="PTHR42648:SF32">
    <property type="entry name" value="RIBONUCLEASE H-LIKE DOMAIN, GAG-PRE-INTEGRASE DOMAIN PROTEIN-RELATED"/>
    <property type="match status" value="1"/>
</dbReference>
<gene>
    <name evidence="8" type="ORF">Tco_0656470</name>
</gene>
<feature type="domain" description="CCHC-type" evidence="6">
    <location>
        <begin position="1810"/>
        <end position="1824"/>
    </location>
</feature>
<feature type="compositionally biased region" description="Low complexity" evidence="5">
    <location>
        <begin position="1182"/>
        <end position="1193"/>
    </location>
</feature>
<accession>A0ABQ4X929</accession>
<name>A0ABQ4X929_9ASTR</name>
<reference evidence="8" key="1">
    <citation type="journal article" date="2022" name="Int. J. Mol. Sci.">
        <title>Draft Genome of Tanacetum Coccineum: Genomic Comparison of Closely Related Tanacetum-Family Plants.</title>
        <authorList>
            <person name="Yamashiro T."/>
            <person name="Shiraishi A."/>
            <person name="Nakayama K."/>
            <person name="Satake H."/>
        </authorList>
    </citation>
    <scope>NUCLEOTIDE SEQUENCE</scope>
</reference>
<dbReference type="Pfam" id="PF14223">
    <property type="entry name" value="Retrotran_gag_2"/>
    <property type="match status" value="1"/>
</dbReference>
<feature type="region of interest" description="Disordered" evidence="5">
    <location>
        <begin position="1210"/>
        <end position="1290"/>
    </location>
</feature>
<dbReference type="InterPro" id="IPR036875">
    <property type="entry name" value="Znf_CCHC_sf"/>
</dbReference>
<feature type="compositionally biased region" description="Polar residues" evidence="5">
    <location>
        <begin position="2610"/>
        <end position="2624"/>
    </location>
</feature>
<feature type="domain" description="Integrase catalytic" evidence="7">
    <location>
        <begin position="92"/>
        <end position="189"/>
    </location>
</feature>
<keyword evidence="2" id="KW-0378">Hydrolase</keyword>
<feature type="region of interest" description="Disordered" evidence="5">
    <location>
        <begin position="2687"/>
        <end position="2749"/>
    </location>
</feature>
<dbReference type="InterPro" id="IPR001878">
    <property type="entry name" value="Znf_CCHC"/>
</dbReference>
<evidence type="ECO:0000259" key="7">
    <source>
        <dbReference type="PROSITE" id="PS50994"/>
    </source>
</evidence>
<evidence type="ECO:0000256" key="5">
    <source>
        <dbReference type="SAM" id="MobiDB-lite"/>
    </source>
</evidence>
<dbReference type="Pfam" id="PF07727">
    <property type="entry name" value="RVT_2"/>
    <property type="match status" value="2"/>
</dbReference>
<feature type="region of interest" description="Disordered" evidence="5">
    <location>
        <begin position="368"/>
        <end position="397"/>
    </location>
</feature>
<evidence type="ECO:0000259" key="6">
    <source>
        <dbReference type="PROSITE" id="PS50158"/>
    </source>
</evidence>
<feature type="compositionally biased region" description="Low complexity" evidence="5">
    <location>
        <begin position="966"/>
        <end position="978"/>
    </location>
</feature>
<evidence type="ECO:0000256" key="4">
    <source>
        <dbReference type="SAM" id="Coils"/>
    </source>
</evidence>
<feature type="compositionally biased region" description="Polar residues" evidence="5">
    <location>
        <begin position="1849"/>
        <end position="1859"/>
    </location>
</feature>
<feature type="compositionally biased region" description="Basic and acidic residues" evidence="5">
    <location>
        <begin position="1168"/>
        <end position="1180"/>
    </location>
</feature>
<dbReference type="InterPro" id="IPR012337">
    <property type="entry name" value="RNaseH-like_sf"/>
</dbReference>
<feature type="compositionally biased region" description="Basic and acidic residues" evidence="5">
    <location>
        <begin position="2719"/>
        <end position="2728"/>
    </location>
</feature>
<dbReference type="SMART" id="SM00343">
    <property type="entry name" value="ZnF_C2HC"/>
    <property type="match status" value="2"/>
</dbReference>